<reference evidence="3" key="1">
    <citation type="submission" date="2016-05" db="EMBL/GenBank/DDBJ databases">
        <title>Comparative genomics of biotechnologically important yeasts.</title>
        <authorList>
            <consortium name="DOE Joint Genome Institute"/>
            <person name="Riley R."/>
            <person name="Haridas S."/>
            <person name="Wolfe K.H."/>
            <person name="Lopes M.R."/>
            <person name="Hittinger C.T."/>
            <person name="Goker M."/>
            <person name="Salamov A."/>
            <person name="Wisecaver J."/>
            <person name="Long T.M."/>
            <person name="Aerts A.L."/>
            <person name="Barry K."/>
            <person name="Choi C."/>
            <person name="Clum A."/>
            <person name="Coughlan A.Y."/>
            <person name="Deshpande S."/>
            <person name="Douglass A.P."/>
            <person name="Hanson S.J."/>
            <person name="Klenk H.-P."/>
            <person name="Labutti K."/>
            <person name="Lapidus A."/>
            <person name="Lindquist E."/>
            <person name="Lipzen A."/>
            <person name="Meier-Kolthoff J.P."/>
            <person name="Ohm R.A."/>
            <person name="Otillar R.P."/>
            <person name="Pangilinan J."/>
            <person name="Peng Y."/>
            <person name="Rokas A."/>
            <person name="Rosa C.A."/>
            <person name="Scheuner C."/>
            <person name="Sibirny A.A."/>
            <person name="Slot J.C."/>
            <person name="Stielow J.B."/>
            <person name="Sun H."/>
            <person name="Kurtzman C.P."/>
            <person name="Blackwell M."/>
            <person name="Grigoriev I.V."/>
            <person name="Jeffries T.W."/>
        </authorList>
    </citation>
    <scope>NUCLEOTIDE SEQUENCE [LARGE SCALE GENOMIC DNA]</scope>
    <source>
        <strain evidence="3">DSM 1968</strain>
    </source>
</reference>
<dbReference type="InParanoid" id="A0A1D2V915"/>
<evidence type="ECO:0000313" key="2">
    <source>
        <dbReference type="EMBL" id="ODV57995.1"/>
    </source>
</evidence>
<gene>
    <name evidence="2" type="ORF">ASCRUDRAFT_10603</name>
</gene>
<dbReference type="AlphaFoldDB" id="A0A1D2V915"/>
<dbReference type="GeneID" id="30962271"/>
<dbReference type="RefSeq" id="XP_020044302.1">
    <property type="nucleotide sequence ID" value="XM_020188635.1"/>
</dbReference>
<feature type="compositionally biased region" description="Low complexity" evidence="1">
    <location>
        <begin position="137"/>
        <end position="151"/>
    </location>
</feature>
<proteinExistence type="predicted"/>
<sequence>MKSSNPIIGLVEQVAERKLDFLEIDLILNSTLDDKIGGVFSSEISLSDAQRQQIYLQKVSSTDSDSKREQAGNSAKAVLKKPSSSTSSFISDSKVEDASIDSSEDDKSESSNNTTILSKLQRKFSRKSKVRPKLQKSLRNPSISRPSSLSLSTNISSNEFSNYSFDAVKDLNARANHLNSKQLQNGTKELNLLDNRLEVFLKSHNYSIPNQVGDLLLASGLQQASEISTGVSKVDVLGRPIPSHPSKSVLPPALKLSNDSNPESPQPRSIVGSFLHRRHSASTTNKRVEKKGNLLFLLSVESLPGYEVLPDFKRVSFGGDIFLNDPPQQIPSRHPRTGEVEVLKTGEKIIHKLSAEEKNRLTHSGGGIVVGGSGRLLSNTSLSSTENVIRDPENIDESGLSNTLAQVSIDKPMIRHNRPSSDANSGKLLNKVSLDILYTRCCHLREILPIPATLKQLPSGSCNKIKILKFKNAQPSLIEVLTFADFISIAPIECISLDGVSFSYEMFKILLSSLHFKSDLRKLSLRNTIIDLSGWKLLCWLLMKNKFIQSLDLTLSEFLTVFSNRKKKKNQNALNVTRMTQIEFGRPSMDWSLFVATLIYRGGIEELMVNGCSIGCFPVFKNLFQYALTPKLKYLGFSLVSLSDLMTVEFCNWLSLHLFHLESLDFGYNSFLTIQSSHPSNSSSHQILELKTLIHFNIALLKVLENKDNFKIRLKYLSLNSVVNLFLNNNRNELSDCGEVFPKSEIIKLMFYLSQLPMLEYFDFSNNPGFFNHYFDIFVNLLSSFKSLYRVDLNFNNFSQEQILTLCEFVPFFTKVGWISLFGNNIENWVVSSLVKNMNLSLSFFGTFFEYQNISTTLRKLLASHLLSKINRAHKSFNQGFQDMIEALSPSNLSAYIPMTISSSTKKIHSYFDQVFTTSLDLPFILGRYFSLNDLKNVEESNCSLESHNFNDLLKNITDRYRGFLSELLVLYFKDELDDFGIKIFIKLFLMYISLMRAAKILEKLKYQPELNKDLIAIYTTIFISIPGASIPKASTKLPLVKIVQNPMENGDGIKEAANHNLIFCSHSNIKEILFHSQNIGIIGYILGLSLENGDPLFSIFRMKNKSEKLSSDLLYKSIVDKFIVMKNGGSP</sequence>
<accession>A0A1D2V915</accession>
<protein>
    <submittedName>
        <fullName evidence="2">RNI-like protein</fullName>
    </submittedName>
</protein>
<feature type="compositionally biased region" description="Low complexity" evidence="1">
    <location>
        <begin position="83"/>
        <end position="92"/>
    </location>
</feature>
<feature type="region of interest" description="Disordered" evidence="1">
    <location>
        <begin position="58"/>
        <end position="151"/>
    </location>
</feature>
<name>A0A1D2V915_9ASCO</name>
<feature type="compositionally biased region" description="Acidic residues" evidence="1">
    <location>
        <begin position="98"/>
        <end position="107"/>
    </location>
</feature>
<keyword evidence="3" id="KW-1185">Reference proteome</keyword>
<evidence type="ECO:0000313" key="3">
    <source>
        <dbReference type="Proteomes" id="UP000095038"/>
    </source>
</evidence>
<dbReference type="Proteomes" id="UP000095038">
    <property type="component" value="Unassembled WGS sequence"/>
</dbReference>
<dbReference type="Gene3D" id="3.80.10.10">
    <property type="entry name" value="Ribonuclease Inhibitor"/>
    <property type="match status" value="1"/>
</dbReference>
<dbReference type="FunCoup" id="A0A1D2V915">
    <property type="interactions" value="109"/>
</dbReference>
<dbReference type="EMBL" id="KV454496">
    <property type="protein sequence ID" value="ODV57995.1"/>
    <property type="molecule type" value="Genomic_DNA"/>
</dbReference>
<dbReference type="SUPFAM" id="SSF52047">
    <property type="entry name" value="RNI-like"/>
    <property type="match status" value="1"/>
</dbReference>
<evidence type="ECO:0000256" key="1">
    <source>
        <dbReference type="SAM" id="MobiDB-lite"/>
    </source>
</evidence>
<feature type="compositionally biased region" description="Polar residues" evidence="1">
    <location>
        <begin position="257"/>
        <end position="267"/>
    </location>
</feature>
<organism evidence="2 3">
    <name type="scientific">Ascoidea rubescens DSM 1968</name>
    <dbReference type="NCBI Taxonomy" id="1344418"/>
    <lineage>
        <taxon>Eukaryota</taxon>
        <taxon>Fungi</taxon>
        <taxon>Dikarya</taxon>
        <taxon>Ascomycota</taxon>
        <taxon>Saccharomycotina</taxon>
        <taxon>Saccharomycetes</taxon>
        <taxon>Ascoideaceae</taxon>
        <taxon>Ascoidea</taxon>
    </lineage>
</organism>
<feature type="compositionally biased region" description="Basic residues" evidence="1">
    <location>
        <begin position="120"/>
        <end position="136"/>
    </location>
</feature>
<dbReference type="STRING" id="1344418.A0A1D2V915"/>
<dbReference type="InterPro" id="IPR032675">
    <property type="entry name" value="LRR_dom_sf"/>
</dbReference>
<dbReference type="OrthoDB" id="8436363at2759"/>
<feature type="region of interest" description="Disordered" evidence="1">
    <location>
        <begin position="242"/>
        <end position="270"/>
    </location>
</feature>